<dbReference type="PROSITE" id="PS51257">
    <property type="entry name" value="PROKAR_LIPOPROTEIN"/>
    <property type="match status" value="1"/>
</dbReference>
<keyword evidence="2" id="KW-1185">Reference proteome</keyword>
<accession>A0A1A9W3T8</accession>
<reference evidence="1" key="2">
    <citation type="submission" date="2020-05" db="UniProtKB">
        <authorList>
            <consortium name="EnsemblMetazoa"/>
        </authorList>
    </citation>
    <scope>IDENTIFICATION</scope>
    <source>
        <strain evidence="1">IAEA</strain>
    </source>
</reference>
<dbReference type="VEuPathDB" id="VectorBase:GBRI005374"/>
<sequence>MLRAVSVYRFPPFRSELVIASSSPLAVLVGGCCFPTATAAAAAAAANNEVEEEEVASLWLLAASASLRFFAIIGAISGSVPSLECSECACELSFCSKGGAGHYYCVQHRVRTQKSYANVLAEDCRDDDQDVGDYEVKARRTLIPLRTNERRQWVVGFLSCQDGQVDSQLNLDLLYMDRLSTVQFICGRQLVLVILKETGGSLFYKNNVIKFTSMLSSHLAQLFTQVLSESMLLSQSNLLIFGYDIKASR</sequence>
<organism evidence="1 2">
    <name type="scientific">Glossina brevipalpis</name>
    <dbReference type="NCBI Taxonomy" id="37001"/>
    <lineage>
        <taxon>Eukaryota</taxon>
        <taxon>Metazoa</taxon>
        <taxon>Ecdysozoa</taxon>
        <taxon>Arthropoda</taxon>
        <taxon>Hexapoda</taxon>
        <taxon>Insecta</taxon>
        <taxon>Pterygota</taxon>
        <taxon>Neoptera</taxon>
        <taxon>Endopterygota</taxon>
        <taxon>Diptera</taxon>
        <taxon>Brachycera</taxon>
        <taxon>Muscomorpha</taxon>
        <taxon>Hippoboscoidea</taxon>
        <taxon>Glossinidae</taxon>
        <taxon>Glossina</taxon>
    </lineage>
</organism>
<dbReference type="EnsemblMetazoa" id="GBRI005374-RA">
    <property type="protein sequence ID" value="GBRI005374-PA"/>
    <property type="gene ID" value="GBRI005374"/>
</dbReference>
<evidence type="ECO:0000313" key="1">
    <source>
        <dbReference type="EnsemblMetazoa" id="GBRI005374-PA"/>
    </source>
</evidence>
<protein>
    <submittedName>
        <fullName evidence="1">Uncharacterized protein</fullName>
    </submittedName>
</protein>
<reference evidence="2" key="1">
    <citation type="submission" date="2014-03" db="EMBL/GenBank/DDBJ databases">
        <authorList>
            <person name="Aksoy S."/>
            <person name="Warren W."/>
            <person name="Wilson R.K."/>
        </authorList>
    </citation>
    <scope>NUCLEOTIDE SEQUENCE [LARGE SCALE GENOMIC DNA]</scope>
    <source>
        <strain evidence="2">IAEA</strain>
    </source>
</reference>
<proteinExistence type="predicted"/>
<name>A0A1A9W3T8_9MUSC</name>
<dbReference type="AlphaFoldDB" id="A0A1A9W3T8"/>
<evidence type="ECO:0000313" key="2">
    <source>
        <dbReference type="Proteomes" id="UP000091820"/>
    </source>
</evidence>
<dbReference type="Proteomes" id="UP000091820">
    <property type="component" value="Unassembled WGS sequence"/>
</dbReference>